<evidence type="ECO:0000313" key="2">
    <source>
        <dbReference type="Proteomes" id="UP000299102"/>
    </source>
</evidence>
<organism evidence="1 2">
    <name type="scientific">Eumeta variegata</name>
    <name type="common">Bagworm moth</name>
    <name type="synonym">Eumeta japonica</name>
    <dbReference type="NCBI Taxonomy" id="151549"/>
    <lineage>
        <taxon>Eukaryota</taxon>
        <taxon>Metazoa</taxon>
        <taxon>Ecdysozoa</taxon>
        <taxon>Arthropoda</taxon>
        <taxon>Hexapoda</taxon>
        <taxon>Insecta</taxon>
        <taxon>Pterygota</taxon>
        <taxon>Neoptera</taxon>
        <taxon>Endopterygota</taxon>
        <taxon>Lepidoptera</taxon>
        <taxon>Glossata</taxon>
        <taxon>Ditrysia</taxon>
        <taxon>Tineoidea</taxon>
        <taxon>Psychidae</taxon>
        <taxon>Oiketicinae</taxon>
        <taxon>Eumeta</taxon>
    </lineage>
</organism>
<dbReference type="GO" id="GO:0032259">
    <property type="term" value="P:methylation"/>
    <property type="evidence" value="ECO:0007669"/>
    <property type="project" value="UniProtKB-KW"/>
</dbReference>
<evidence type="ECO:0000313" key="1">
    <source>
        <dbReference type="EMBL" id="GBP73835.1"/>
    </source>
</evidence>
<dbReference type="GO" id="GO:0000729">
    <property type="term" value="P:DNA double-strand break processing"/>
    <property type="evidence" value="ECO:0007669"/>
    <property type="project" value="TreeGrafter"/>
</dbReference>
<dbReference type="GO" id="GO:0005634">
    <property type="term" value="C:nucleus"/>
    <property type="evidence" value="ECO:0007669"/>
    <property type="project" value="TreeGrafter"/>
</dbReference>
<dbReference type="GO" id="GO:0031297">
    <property type="term" value="P:replication fork processing"/>
    <property type="evidence" value="ECO:0007669"/>
    <property type="project" value="TreeGrafter"/>
</dbReference>
<dbReference type="PANTHER" id="PTHR46060">
    <property type="entry name" value="MARINER MOS1 TRANSPOSASE-LIKE PROTEIN"/>
    <property type="match status" value="1"/>
</dbReference>
<dbReference type="GO" id="GO:0003697">
    <property type="term" value="F:single-stranded DNA binding"/>
    <property type="evidence" value="ECO:0007669"/>
    <property type="project" value="TreeGrafter"/>
</dbReference>
<keyword evidence="1" id="KW-0808">Transferase</keyword>
<keyword evidence="2" id="KW-1185">Reference proteome</keyword>
<dbReference type="OrthoDB" id="616263at2759"/>
<dbReference type="GO" id="GO:0035861">
    <property type="term" value="C:site of double-strand break"/>
    <property type="evidence" value="ECO:0007669"/>
    <property type="project" value="TreeGrafter"/>
</dbReference>
<dbReference type="GO" id="GO:0044774">
    <property type="term" value="P:mitotic DNA integrity checkpoint signaling"/>
    <property type="evidence" value="ECO:0007669"/>
    <property type="project" value="TreeGrafter"/>
</dbReference>
<proteinExistence type="predicted"/>
<dbReference type="AlphaFoldDB" id="A0A4C1YHL4"/>
<dbReference type="GO" id="GO:0003690">
    <property type="term" value="F:double-stranded DNA binding"/>
    <property type="evidence" value="ECO:0007669"/>
    <property type="project" value="TreeGrafter"/>
</dbReference>
<gene>
    <name evidence="1" type="primary">SETMAR</name>
    <name evidence="1" type="ORF">EVAR_86355_1</name>
</gene>
<name>A0A4C1YHL4_EUMVA</name>
<keyword evidence="1" id="KW-0489">Methyltransferase</keyword>
<dbReference type="EMBL" id="BGZK01001188">
    <property type="protein sequence ID" value="GBP73835.1"/>
    <property type="molecule type" value="Genomic_DNA"/>
</dbReference>
<dbReference type="Proteomes" id="UP000299102">
    <property type="component" value="Unassembled WGS sequence"/>
</dbReference>
<protein>
    <submittedName>
        <fullName evidence="1">Histone-lysine N-methyltransferase SETMAR</fullName>
    </submittedName>
</protein>
<reference evidence="1 2" key="1">
    <citation type="journal article" date="2019" name="Commun. Biol.">
        <title>The bagworm genome reveals a unique fibroin gene that provides high tensile strength.</title>
        <authorList>
            <person name="Kono N."/>
            <person name="Nakamura H."/>
            <person name="Ohtoshi R."/>
            <person name="Tomita M."/>
            <person name="Numata K."/>
            <person name="Arakawa K."/>
        </authorList>
    </citation>
    <scope>NUCLEOTIDE SEQUENCE [LARGE SCALE GENOMIC DNA]</scope>
</reference>
<dbReference type="GO" id="GO:0044547">
    <property type="term" value="F:DNA topoisomerase binding"/>
    <property type="evidence" value="ECO:0007669"/>
    <property type="project" value="TreeGrafter"/>
</dbReference>
<accession>A0A4C1YHL4</accession>
<dbReference type="GO" id="GO:0006303">
    <property type="term" value="P:double-strand break repair via nonhomologous end joining"/>
    <property type="evidence" value="ECO:0007669"/>
    <property type="project" value="TreeGrafter"/>
</dbReference>
<dbReference type="GO" id="GO:0042800">
    <property type="term" value="F:histone H3K4 methyltransferase activity"/>
    <property type="evidence" value="ECO:0007669"/>
    <property type="project" value="TreeGrafter"/>
</dbReference>
<dbReference type="GO" id="GO:0046975">
    <property type="term" value="F:histone H3K36 methyltransferase activity"/>
    <property type="evidence" value="ECO:0007669"/>
    <property type="project" value="TreeGrafter"/>
</dbReference>
<dbReference type="GO" id="GO:0000014">
    <property type="term" value="F:single-stranded DNA endodeoxyribonuclease activity"/>
    <property type="evidence" value="ECO:0007669"/>
    <property type="project" value="TreeGrafter"/>
</dbReference>
<sequence length="103" mass="11865">MKFTVSLLAYPTKNGIDSLKLNQLLSIEVAQNWFKRFQSGNFNFKDEIRSGRLVTDEVDAILEKVEQDQHTRSYDIAEELGIDHTTVLTRLKKARFLGPTRAH</sequence>
<dbReference type="PANTHER" id="PTHR46060:SF2">
    <property type="entry name" value="HISTONE-LYSINE N-METHYLTRANSFERASE SETMAR"/>
    <property type="match status" value="1"/>
</dbReference>
<dbReference type="InterPro" id="IPR052709">
    <property type="entry name" value="Transposase-MT_Hybrid"/>
</dbReference>
<comment type="caution">
    <text evidence="1">The sequence shown here is derived from an EMBL/GenBank/DDBJ whole genome shotgun (WGS) entry which is preliminary data.</text>
</comment>
<dbReference type="GO" id="GO:0015074">
    <property type="term" value="P:DNA integration"/>
    <property type="evidence" value="ECO:0007669"/>
    <property type="project" value="TreeGrafter"/>
</dbReference>
<dbReference type="GO" id="GO:0000793">
    <property type="term" value="C:condensed chromosome"/>
    <property type="evidence" value="ECO:0007669"/>
    <property type="project" value="TreeGrafter"/>
</dbReference>